<evidence type="ECO:0000313" key="2">
    <source>
        <dbReference type="Proteomes" id="UP000007129"/>
    </source>
</evidence>
<evidence type="ECO:0000313" key="1">
    <source>
        <dbReference type="EMBL" id="EKG09535.1"/>
    </source>
</evidence>
<proteinExistence type="predicted"/>
<gene>
    <name evidence="1" type="ORF">MPH_13385</name>
</gene>
<sequence length="271" mass="29771">MQAIRHDSLISKTLIQPYTKQDIRRLGLRIRQEALVAVIGLPESRWPVREQVGLVSRDGLALAVVVVEPKRARVVDAAGKVDDSGRTRRRCLRGCQEAVLEEVGKEEGPEVVGSQLVLDVVGRVLALVEREAGIVDQNVDTRRECFDFLRCAADGGWRNEVYLHCPNVRTGAAGLDVGSDFVKLRLRARNQDKQLRVVLCEGERRCAPETGPSYAGDGHWGNRVGTVIQEECRANSPTRPLICPVNAAATSLALVPCPKSGREAIVRPEET</sequence>
<name>K2RYQ4_MACPH</name>
<accession>K2RYQ4</accession>
<dbReference type="InParanoid" id="K2RYQ4"/>
<comment type="caution">
    <text evidence="1">The sequence shown here is derived from an EMBL/GenBank/DDBJ whole genome shotgun (WGS) entry which is preliminary data.</text>
</comment>
<dbReference type="EMBL" id="AHHD01000612">
    <property type="protein sequence ID" value="EKG09535.1"/>
    <property type="molecule type" value="Genomic_DNA"/>
</dbReference>
<organism evidence="1 2">
    <name type="scientific">Macrophomina phaseolina (strain MS6)</name>
    <name type="common">Charcoal rot fungus</name>
    <dbReference type="NCBI Taxonomy" id="1126212"/>
    <lineage>
        <taxon>Eukaryota</taxon>
        <taxon>Fungi</taxon>
        <taxon>Dikarya</taxon>
        <taxon>Ascomycota</taxon>
        <taxon>Pezizomycotina</taxon>
        <taxon>Dothideomycetes</taxon>
        <taxon>Dothideomycetes incertae sedis</taxon>
        <taxon>Botryosphaeriales</taxon>
        <taxon>Botryosphaeriaceae</taxon>
        <taxon>Macrophomina</taxon>
    </lineage>
</organism>
<reference evidence="1 2" key="1">
    <citation type="journal article" date="2012" name="BMC Genomics">
        <title>Tools to kill: Genome of one of the most destructive plant pathogenic fungi Macrophomina phaseolina.</title>
        <authorList>
            <person name="Islam M.S."/>
            <person name="Haque M.S."/>
            <person name="Islam M.M."/>
            <person name="Emdad E.M."/>
            <person name="Halim A."/>
            <person name="Hossen Q.M.M."/>
            <person name="Hossain M.Z."/>
            <person name="Ahmed B."/>
            <person name="Rahim S."/>
            <person name="Rahman M.S."/>
            <person name="Alam M.M."/>
            <person name="Hou S."/>
            <person name="Wan X."/>
            <person name="Saito J.A."/>
            <person name="Alam M."/>
        </authorList>
    </citation>
    <scope>NUCLEOTIDE SEQUENCE [LARGE SCALE GENOMIC DNA]</scope>
    <source>
        <strain evidence="1 2">MS6</strain>
    </source>
</reference>
<dbReference type="AlphaFoldDB" id="K2RYQ4"/>
<dbReference type="Proteomes" id="UP000007129">
    <property type="component" value="Unassembled WGS sequence"/>
</dbReference>
<dbReference type="HOGENOM" id="CLU_1027020_0_0_1"/>
<protein>
    <submittedName>
        <fullName evidence="1">Uncharacterized protein</fullName>
    </submittedName>
</protein>
<dbReference type="VEuPathDB" id="FungiDB:MPH_13385"/>